<keyword evidence="5" id="KW-0408">Iron</keyword>
<gene>
    <name evidence="7" type="ORF">NG900_09360</name>
</gene>
<dbReference type="GO" id="GO:0051213">
    <property type="term" value="F:dioxygenase activity"/>
    <property type="evidence" value="ECO:0007669"/>
    <property type="project" value="UniProtKB-KW"/>
</dbReference>
<keyword evidence="4" id="KW-0560">Oxidoreductase</keyword>
<comment type="caution">
    <text evidence="7">The sequence shown here is derived from an EMBL/GenBank/DDBJ whole genome shotgun (WGS) entry which is preliminary data.</text>
</comment>
<dbReference type="PANTHER" id="PTHR30468">
    <property type="entry name" value="ALPHA-KETOGLUTARATE-DEPENDENT SULFONATE DIOXYGENASE"/>
    <property type="match status" value="1"/>
</dbReference>
<dbReference type="SUPFAM" id="SSF51197">
    <property type="entry name" value="Clavaminate synthase-like"/>
    <property type="match status" value="1"/>
</dbReference>
<protein>
    <submittedName>
        <fullName evidence="7">TauD/TfdA family dioxygenase</fullName>
    </submittedName>
</protein>
<evidence type="ECO:0000259" key="6">
    <source>
        <dbReference type="Pfam" id="PF02668"/>
    </source>
</evidence>
<evidence type="ECO:0000313" key="8">
    <source>
        <dbReference type="Proteomes" id="UP001162811"/>
    </source>
</evidence>
<name>A0ABT1AJW5_9RALS</name>
<evidence type="ECO:0000256" key="2">
    <source>
        <dbReference type="ARBA" id="ARBA00022723"/>
    </source>
</evidence>
<organism evidence="7 8">
    <name type="scientific">Ralstonia soli</name>
    <dbReference type="NCBI Taxonomy" id="2953896"/>
    <lineage>
        <taxon>Bacteria</taxon>
        <taxon>Pseudomonadati</taxon>
        <taxon>Pseudomonadota</taxon>
        <taxon>Betaproteobacteria</taxon>
        <taxon>Burkholderiales</taxon>
        <taxon>Burkholderiaceae</taxon>
        <taxon>Ralstonia</taxon>
    </lineage>
</organism>
<keyword evidence="8" id="KW-1185">Reference proteome</keyword>
<accession>A0ABT1AJW5</accession>
<evidence type="ECO:0000256" key="5">
    <source>
        <dbReference type="ARBA" id="ARBA00023004"/>
    </source>
</evidence>
<dbReference type="InterPro" id="IPR051323">
    <property type="entry name" value="AtsK-like"/>
</dbReference>
<dbReference type="RefSeq" id="WP_252679543.1">
    <property type="nucleotide sequence ID" value="NZ_JAMXHT010000003.1"/>
</dbReference>
<feature type="domain" description="TauD/TfdA-like" evidence="6">
    <location>
        <begin position="29"/>
        <end position="300"/>
    </location>
</feature>
<comment type="similarity">
    <text evidence="1">Belongs to the TfdA dioxygenase family.</text>
</comment>
<proteinExistence type="inferred from homology"/>
<dbReference type="PANTHER" id="PTHR30468:SF1">
    <property type="entry name" value="ALPHA-KETOGLUTARATE-DEPENDENT SULFONATE DIOXYGENASE"/>
    <property type="match status" value="1"/>
</dbReference>
<sequence>MSDAVVATETADTALAAPAVHTSRFHVRRLPDAPLGAEILGLGDAADLSDADIAAIRHAWLAHDGLLVFRDVPFTPEAQVRFSRRFGPLQVHVLNQFHLTGHPEILVVSNVVESGKPIGLGDAGRDWHSDLSYKPLPSLGSMLLTRELPEEGGDTLFANMVRAYETLPADLKRIIEGRRAVHSYVYRYERLRALSTWRAPLTQAQRDAVPPVDHPVVRTHPETRKRALFVNEGFTSHILGLPEDESTSVLEALFAHSIRADNVYTHRWRAGDMLFWDNRSTIHFAPGCPDAYRRTLHRTTIEGDVPV</sequence>
<reference evidence="7" key="1">
    <citation type="submission" date="2022-06" db="EMBL/GenBank/DDBJ databases">
        <authorList>
            <person name="Lu C.-H."/>
        </authorList>
    </citation>
    <scope>NUCLEOTIDE SEQUENCE</scope>
    <source>
        <strain evidence="7">21MJYT02-11</strain>
    </source>
</reference>
<keyword evidence="3 7" id="KW-0223">Dioxygenase</keyword>
<dbReference type="EMBL" id="JAMXHT010000003">
    <property type="protein sequence ID" value="MCO5398402.1"/>
    <property type="molecule type" value="Genomic_DNA"/>
</dbReference>
<keyword evidence="2" id="KW-0479">Metal-binding</keyword>
<evidence type="ECO:0000256" key="3">
    <source>
        <dbReference type="ARBA" id="ARBA00022964"/>
    </source>
</evidence>
<evidence type="ECO:0000256" key="1">
    <source>
        <dbReference type="ARBA" id="ARBA00005896"/>
    </source>
</evidence>
<dbReference type="Pfam" id="PF02668">
    <property type="entry name" value="TauD"/>
    <property type="match status" value="1"/>
</dbReference>
<dbReference type="Gene3D" id="3.60.130.10">
    <property type="entry name" value="Clavaminate synthase-like"/>
    <property type="match status" value="1"/>
</dbReference>
<dbReference type="InterPro" id="IPR042098">
    <property type="entry name" value="TauD-like_sf"/>
</dbReference>
<evidence type="ECO:0000256" key="4">
    <source>
        <dbReference type="ARBA" id="ARBA00023002"/>
    </source>
</evidence>
<evidence type="ECO:0000313" key="7">
    <source>
        <dbReference type="EMBL" id="MCO5398402.1"/>
    </source>
</evidence>
<dbReference type="InterPro" id="IPR003819">
    <property type="entry name" value="TauD/TfdA-like"/>
</dbReference>
<dbReference type="Proteomes" id="UP001162811">
    <property type="component" value="Unassembled WGS sequence"/>
</dbReference>
<reference evidence="7" key="2">
    <citation type="journal article" date="2023" name="Front. Microbiol.">
        <title>Ralstonia chuxiongensis sp. nov., Ralstonia mojiangensis sp. nov., and Ralstonia soli sp. nov., isolated from tobacco fields, are three novel species in the family Burkholderiaceae.</title>
        <authorList>
            <person name="Lu C.H."/>
            <person name="Zhang Y.Y."/>
            <person name="Jiang N."/>
            <person name="Chen W."/>
            <person name="Shao X."/>
            <person name="Zhao Z.M."/>
            <person name="Lu W.L."/>
            <person name="Hu X."/>
            <person name="Xi Y.X."/>
            <person name="Zou S.Y."/>
            <person name="Wei Q.J."/>
            <person name="Lin Z.L."/>
            <person name="Gong L."/>
            <person name="Gai X.T."/>
            <person name="Zhang L.Q."/>
            <person name="Li J.Y."/>
            <person name="Jin Y."/>
            <person name="Xia Z.Y."/>
        </authorList>
    </citation>
    <scope>NUCLEOTIDE SEQUENCE</scope>
    <source>
        <strain evidence="7">21MJYT02-11</strain>
    </source>
</reference>